<dbReference type="PRINTS" id="PR00368">
    <property type="entry name" value="FADPNR"/>
</dbReference>
<dbReference type="NCBIfam" id="NF005867">
    <property type="entry name" value="PRK07804.1"/>
    <property type="match status" value="1"/>
</dbReference>
<evidence type="ECO:0000256" key="2">
    <source>
        <dbReference type="ARBA" id="ARBA00004950"/>
    </source>
</evidence>
<dbReference type="Gene3D" id="1.20.58.100">
    <property type="entry name" value="Fumarate reductase/succinate dehydrogenase flavoprotein-like, C-terminal domain"/>
    <property type="match status" value="1"/>
</dbReference>
<evidence type="ECO:0000256" key="1">
    <source>
        <dbReference type="ARBA" id="ARBA00001974"/>
    </source>
</evidence>
<comment type="catalytic activity">
    <reaction evidence="11">
        <text>L-aspartate + O2 = iminosuccinate + H2O2</text>
        <dbReference type="Rhea" id="RHEA:25876"/>
        <dbReference type="ChEBI" id="CHEBI:15379"/>
        <dbReference type="ChEBI" id="CHEBI:16240"/>
        <dbReference type="ChEBI" id="CHEBI:29991"/>
        <dbReference type="ChEBI" id="CHEBI:77875"/>
        <dbReference type="EC" id="1.4.3.16"/>
    </reaction>
    <physiologicalReaction direction="left-to-right" evidence="11">
        <dbReference type="Rhea" id="RHEA:25877"/>
    </physiologicalReaction>
</comment>
<dbReference type="InterPro" id="IPR027477">
    <property type="entry name" value="Succ_DH/fumarate_Rdtase_cat_sf"/>
</dbReference>
<dbReference type="GO" id="GO:0005737">
    <property type="term" value="C:cytoplasm"/>
    <property type="evidence" value="ECO:0007669"/>
    <property type="project" value="UniProtKB-SubCell"/>
</dbReference>
<dbReference type="GO" id="GO:0034628">
    <property type="term" value="P:'de novo' NAD+ biosynthetic process from L-aspartate"/>
    <property type="evidence" value="ECO:0007669"/>
    <property type="project" value="TreeGrafter"/>
</dbReference>
<dbReference type="PANTHER" id="PTHR42716">
    <property type="entry name" value="L-ASPARTATE OXIDASE"/>
    <property type="match status" value="1"/>
</dbReference>
<keyword evidence="7 13" id="KW-0662">Pyridine nucleotide biosynthesis</keyword>
<comment type="caution">
    <text evidence="16">The sequence shown here is derived from an EMBL/GenBank/DDBJ whole genome shotgun (WGS) entry which is preliminary data.</text>
</comment>
<evidence type="ECO:0000313" key="17">
    <source>
        <dbReference type="Proteomes" id="UP000664209"/>
    </source>
</evidence>
<feature type="domain" description="FAD-dependent oxidoreductase 2 FAD-binding" evidence="14">
    <location>
        <begin position="24"/>
        <end position="413"/>
    </location>
</feature>
<comment type="function">
    <text evidence="10">Catalyzes the oxidation of L-aspartate to iminoaspartate, the first step in the de novo biosynthesis of NAD(+).</text>
</comment>
<dbReference type="SUPFAM" id="SSF51905">
    <property type="entry name" value="FAD/NAD(P)-binding domain"/>
    <property type="match status" value="1"/>
</dbReference>
<dbReference type="InterPro" id="IPR005288">
    <property type="entry name" value="NadB"/>
</dbReference>
<evidence type="ECO:0000313" key="16">
    <source>
        <dbReference type="EMBL" id="MBO1752977.1"/>
    </source>
</evidence>
<dbReference type="GO" id="GO:0008734">
    <property type="term" value="F:L-aspartate oxidase activity"/>
    <property type="evidence" value="ECO:0007669"/>
    <property type="project" value="UniProtKB-UniRule"/>
</dbReference>
<dbReference type="Gene3D" id="3.90.700.10">
    <property type="entry name" value="Succinate dehydrogenase/fumarate reductase flavoprotein, catalytic domain"/>
    <property type="match status" value="1"/>
</dbReference>
<dbReference type="SUPFAM" id="SSF46977">
    <property type="entry name" value="Succinate dehydrogenase/fumarate reductase flavoprotein C-terminal domain"/>
    <property type="match status" value="1"/>
</dbReference>
<gene>
    <name evidence="16" type="ORF">J4G33_14280</name>
</gene>
<dbReference type="InterPro" id="IPR037099">
    <property type="entry name" value="Fum_R/Succ_DH_flav-like_C_sf"/>
</dbReference>
<dbReference type="Pfam" id="PF00890">
    <property type="entry name" value="FAD_binding_2"/>
    <property type="match status" value="1"/>
</dbReference>
<dbReference type="Proteomes" id="UP000664209">
    <property type="component" value="Unassembled WGS sequence"/>
</dbReference>
<comment type="similarity">
    <text evidence="3 13">Belongs to the FAD-dependent oxidoreductase 2 family. NadB subfamily.</text>
</comment>
<dbReference type="PANTHER" id="PTHR42716:SF2">
    <property type="entry name" value="L-ASPARTATE OXIDASE, CHLOROPLASTIC"/>
    <property type="match status" value="1"/>
</dbReference>
<dbReference type="EMBL" id="JAGEMK010000009">
    <property type="protein sequence ID" value="MBO1752977.1"/>
    <property type="molecule type" value="Genomic_DNA"/>
</dbReference>
<dbReference type="FunFam" id="3.90.700.10:FF:000002">
    <property type="entry name" value="L-aspartate oxidase"/>
    <property type="match status" value="1"/>
</dbReference>
<sequence length="565" mass="58263">MDREPVRLARRLAAPGAGWTAEADAVVVGSGIAGLTAALRLRTRVPKVLLVTKGALASGSTVWAQGGIAAALDPADSPAAHLTDTLTAGAEVCDPAAVEVLVTEGPARVRELVALGADFDTGADGALSLTREGGHGADRIAHAGGDATGAEISRALVAQLDAVREDPGIEVIEHALVLDLLTAAPGPDGEPGPVCGVTLHVIGEGTRDGVGAVLGKAVVLATGGIGQVYPSSTNPAQATGDGLAAALRAGAEVGDVEFVQFHPTVLWLGAGVKGQLALISEAVRGEGAMLLDTEGVRFMPEVHPLAELAPRDVVAHAIVRRMAATGSDHVYLDARHLGVEFLRRRFPTIGERLLAESIDLTTDLVPVAPAQHYHSGGVVTDLLGRSSVEGLYAVGEVACTGVHGANRLASNSLLEGLVFARRAADDVAARVADGGLVQHEPVERAGEPALVAATARTRLQRLAQRGPGVIRSAEGLASAATALARIPVRAHEQPGVVAAPQTAEWETTNLHQVTTLLTAAAAERTESRGGHFREDHPVRDPAWRERLLARLDADGRLTTRRVPVG</sequence>
<comment type="cofactor">
    <cofactor evidence="1 13">
        <name>FAD</name>
        <dbReference type="ChEBI" id="CHEBI:57692"/>
    </cofactor>
</comment>
<evidence type="ECO:0000256" key="12">
    <source>
        <dbReference type="NCBIfam" id="TIGR00551"/>
    </source>
</evidence>
<dbReference type="GO" id="GO:0033765">
    <property type="term" value="F:steroid dehydrogenase activity, acting on the CH-CH group of donors"/>
    <property type="evidence" value="ECO:0007669"/>
    <property type="project" value="UniProtKB-ARBA"/>
</dbReference>
<keyword evidence="17" id="KW-1185">Reference proteome</keyword>
<organism evidence="16 17">
    <name type="scientific">Actinotalea soli</name>
    <dbReference type="NCBI Taxonomy" id="2819234"/>
    <lineage>
        <taxon>Bacteria</taxon>
        <taxon>Bacillati</taxon>
        <taxon>Actinomycetota</taxon>
        <taxon>Actinomycetes</taxon>
        <taxon>Micrococcales</taxon>
        <taxon>Cellulomonadaceae</taxon>
        <taxon>Actinotalea</taxon>
    </lineage>
</organism>
<dbReference type="SUPFAM" id="SSF56425">
    <property type="entry name" value="Succinate dehydrogenase/fumarate reductase flavoprotein, catalytic domain"/>
    <property type="match status" value="1"/>
</dbReference>
<dbReference type="AlphaFoldDB" id="A0A939RSZ5"/>
<dbReference type="InterPro" id="IPR003953">
    <property type="entry name" value="FAD-dep_OxRdtase_2_FAD-bd"/>
</dbReference>
<keyword evidence="8 13" id="KW-0274">FAD</keyword>
<dbReference type="Gene3D" id="3.50.50.60">
    <property type="entry name" value="FAD/NAD(P)-binding domain"/>
    <property type="match status" value="1"/>
</dbReference>
<evidence type="ECO:0000256" key="4">
    <source>
        <dbReference type="ARBA" id="ARBA00012173"/>
    </source>
</evidence>
<protein>
    <recommendedName>
        <fullName evidence="5 12">L-aspartate oxidase</fullName>
        <ecNumber evidence="4 12">1.4.3.16</ecNumber>
    </recommendedName>
</protein>
<evidence type="ECO:0000256" key="10">
    <source>
        <dbReference type="ARBA" id="ARBA00029426"/>
    </source>
</evidence>
<evidence type="ECO:0000256" key="6">
    <source>
        <dbReference type="ARBA" id="ARBA00022630"/>
    </source>
</evidence>
<accession>A0A939RSZ5</accession>
<dbReference type="InterPro" id="IPR036188">
    <property type="entry name" value="FAD/NAD-bd_sf"/>
</dbReference>
<evidence type="ECO:0000259" key="15">
    <source>
        <dbReference type="Pfam" id="PF02910"/>
    </source>
</evidence>
<evidence type="ECO:0000256" key="8">
    <source>
        <dbReference type="ARBA" id="ARBA00022827"/>
    </source>
</evidence>
<feature type="domain" description="Fumarate reductase/succinate dehydrogenase flavoprotein-like C-terminal" evidence="15">
    <location>
        <begin position="456"/>
        <end position="559"/>
    </location>
</feature>
<evidence type="ECO:0000256" key="5">
    <source>
        <dbReference type="ARBA" id="ARBA00021901"/>
    </source>
</evidence>
<evidence type="ECO:0000256" key="9">
    <source>
        <dbReference type="ARBA" id="ARBA00023002"/>
    </source>
</evidence>
<keyword evidence="6 13" id="KW-0285">Flavoprotein</keyword>
<reference evidence="16" key="1">
    <citation type="submission" date="2021-03" db="EMBL/GenBank/DDBJ databases">
        <title>Actinotalea soli sp. nov., isolated from soil.</title>
        <authorList>
            <person name="Ping W."/>
            <person name="Zhang J."/>
        </authorList>
    </citation>
    <scope>NUCLEOTIDE SEQUENCE</scope>
    <source>
        <strain evidence="16">BY-33</strain>
    </source>
</reference>
<keyword evidence="9 13" id="KW-0560">Oxidoreductase</keyword>
<evidence type="ECO:0000259" key="14">
    <source>
        <dbReference type="Pfam" id="PF00890"/>
    </source>
</evidence>
<evidence type="ECO:0000256" key="3">
    <source>
        <dbReference type="ARBA" id="ARBA00008562"/>
    </source>
</evidence>
<dbReference type="EC" id="1.4.3.16" evidence="4 12"/>
<evidence type="ECO:0000256" key="11">
    <source>
        <dbReference type="ARBA" id="ARBA00048305"/>
    </source>
</evidence>
<evidence type="ECO:0000256" key="13">
    <source>
        <dbReference type="RuleBase" id="RU362049"/>
    </source>
</evidence>
<comment type="subcellular location">
    <subcellularLocation>
        <location evidence="13">Cytoplasm</location>
    </subcellularLocation>
</comment>
<proteinExistence type="inferred from homology"/>
<name>A0A939RSZ5_9CELL</name>
<dbReference type="InterPro" id="IPR015939">
    <property type="entry name" value="Fum_Rdtase/Succ_DH_flav-like_C"/>
</dbReference>
<dbReference type="Pfam" id="PF02910">
    <property type="entry name" value="Succ_DH_flav_C"/>
    <property type="match status" value="1"/>
</dbReference>
<dbReference type="NCBIfam" id="TIGR00551">
    <property type="entry name" value="nadB"/>
    <property type="match status" value="1"/>
</dbReference>
<comment type="pathway">
    <text evidence="2 13">Cofactor biosynthesis; NAD(+) biosynthesis; iminoaspartate from L-aspartate (oxidase route): step 1/1.</text>
</comment>
<evidence type="ECO:0000256" key="7">
    <source>
        <dbReference type="ARBA" id="ARBA00022642"/>
    </source>
</evidence>